<dbReference type="Proteomes" id="UP000799764">
    <property type="component" value="Unassembled WGS sequence"/>
</dbReference>
<keyword evidence="2" id="KW-1185">Reference proteome</keyword>
<name>A0A9P4PU87_9PLEO</name>
<dbReference type="AlphaFoldDB" id="A0A9P4PU87"/>
<protein>
    <submittedName>
        <fullName evidence="1">Uncharacterized protein</fullName>
    </submittedName>
</protein>
<gene>
    <name evidence="1" type="ORF">P171DRAFT_138081</name>
</gene>
<comment type="caution">
    <text evidence="1">The sequence shown here is derived from an EMBL/GenBank/DDBJ whole genome shotgun (WGS) entry which is preliminary data.</text>
</comment>
<evidence type="ECO:0000313" key="1">
    <source>
        <dbReference type="EMBL" id="KAF2450317.1"/>
    </source>
</evidence>
<accession>A0A9P4PU87</accession>
<dbReference type="EMBL" id="MU001493">
    <property type="protein sequence ID" value="KAF2450317.1"/>
    <property type="molecule type" value="Genomic_DNA"/>
</dbReference>
<organism evidence="1 2">
    <name type="scientific">Karstenula rhodostoma CBS 690.94</name>
    <dbReference type="NCBI Taxonomy" id="1392251"/>
    <lineage>
        <taxon>Eukaryota</taxon>
        <taxon>Fungi</taxon>
        <taxon>Dikarya</taxon>
        <taxon>Ascomycota</taxon>
        <taxon>Pezizomycotina</taxon>
        <taxon>Dothideomycetes</taxon>
        <taxon>Pleosporomycetidae</taxon>
        <taxon>Pleosporales</taxon>
        <taxon>Massarineae</taxon>
        <taxon>Didymosphaeriaceae</taxon>
        <taxon>Karstenula</taxon>
    </lineage>
</organism>
<evidence type="ECO:0000313" key="2">
    <source>
        <dbReference type="Proteomes" id="UP000799764"/>
    </source>
</evidence>
<sequence length="172" mass="18915">MEMRRGEGKLRGRMKSRGTPAWRANARARCPGVSRFRTTKAIDFGATSSRYRVDLDAHVVSHTNCCLLSLPHACSALAVFLLHATWVVRVAAAIPGSRPFCTHRWKSQNSHGGIGRHALFSSPSMHSRRPGLQVISLVNACFMAARLHCRCYTVHMSFPRAATANAGHGTLH</sequence>
<proteinExistence type="predicted"/>
<reference evidence="1" key="1">
    <citation type="journal article" date="2020" name="Stud. Mycol.">
        <title>101 Dothideomycetes genomes: a test case for predicting lifestyles and emergence of pathogens.</title>
        <authorList>
            <person name="Haridas S."/>
            <person name="Albert R."/>
            <person name="Binder M."/>
            <person name="Bloem J."/>
            <person name="Labutti K."/>
            <person name="Salamov A."/>
            <person name="Andreopoulos B."/>
            <person name="Baker S."/>
            <person name="Barry K."/>
            <person name="Bills G."/>
            <person name="Bluhm B."/>
            <person name="Cannon C."/>
            <person name="Castanera R."/>
            <person name="Culley D."/>
            <person name="Daum C."/>
            <person name="Ezra D."/>
            <person name="Gonzalez J."/>
            <person name="Henrissat B."/>
            <person name="Kuo A."/>
            <person name="Liang C."/>
            <person name="Lipzen A."/>
            <person name="Lutzoni F."/>
            <person name="Magnuson J."/>
            <person name="Mondo S."/>
            <person name="Nolan M."/>
            <person name="Ohm R."/>
            <person name="Pangilinan J."/>
            <person name="Park H.-J."/>
            <person name="Ramirez L."/>
            <person name="Alfaro M."/>
            <person name="Sun H."/>
            <person name="Tritt A."/>
            <person name="Yoshinaga Y."/>
            <person name="Zwiers L.-H."/>
            <person name="Turgeon B."/>
            <person name="Goodwin S."/>
            <person name="Spatafora J."/>
            <person name="Crous P."/>
            <person name="Grigoriev I."/>
        </authorList>
    </citation>
    <scope>NUCLEOTIDE SEQUENCE</scope>
    <source>
        <strain evidence="1">CBS 690.94</strain>
    </source>
</reference>